<organism evidence="2 3">
    <name type="scientific">Pleurodeles waltl</name>
    <name type="common">Iberian ribbed newt</name>
    <dbReference type="NCBI Taxonomy" id="8319"/>
    <lineage>
        <taxon>Eukaryota</taxon>
        <taxon>Metazoa</taxon>
        <taxon>Chordata</taxon>
        <taxon>Craniata</taxon>
        <taxon>Vertebrata</taxon>
        <taxon>Euteleostomi</taxon>
        <taxon>Amphibia</taxon>
        <taxon>Batrachia</taxon>
        <taxon>Caudata</taxon>
        <taxon>Salamandroidea</taxon>
        <taxon>Salamandridae</taxon>
        <taxon>Pleurodelinae</taxon>
        <taxon>Pleurodeles</taxon>
    </lineage>
</organism>
<proteinExistence type="predicted"/>
<dbReference type="Proteomes" id="UP001066276">
    <property type="component" value="Chromosome 7"/>
</dbReference>
<accession>A0AAV7PDR5</accession>
<name>A0AAV7PDR5_PLEWA</name>
<evidence type="ECO:0000313" key="2">
    <source>
        <dbReference type="EMBL" id="KAJ1125546.1"/>
    </source>
</evidence>
<dbReference type="AlphaFoldDB" id="A0AAV7PDR5"/>
<feature type="compositionally biased region" description="Low complexity" evidence="1">
    <location>
        <begin position="10"/>
        <end position="23"/>
    </location>
</feature>
<dbReference type="EMBL" id="JANPWB010000011">
    <property type="protein sequence ID" value="KAJ1125546.1"/>
    <property type="molecule type" value="Genomic_DNA"/>
</dbReference>
<protein>
    <submittedName>
        <fullName evidence="2">Uncharacterized protein</fullName>
    </submittedName>
</protein>
<reference evidence="2" key="1">
    <citation type="journal article" date="2022" name="bioRxiv">
        <title>Sequencing and chromosome-scale assembly of the giantPleurodeles waltlgenome.</title>
        <authorList>
            <person name="Brown T."/>
            <person name="Elewa A."/>
            <person name="Iarovenko S."/>
            <person name="Subramanian E."/>
            <person name="Araus A.J."/>
            <person name="Petzold A."/>
            <person name="Susuki M."/>
            <person name="Suzuki K.-i.T."/>
            <person name="Hayashi T."/>
            <person name="Toyoda A."/>
            <person name="Oliveira C."/>
            <person name="Osipova E."/>
            <person name="Leigh N.D."/>
            <person name="Simon A."/>
            <person name="Yun M.H."/>
        </authorList>
    </citation>
    <scope>NUCLEOTIDE SEQUENCE</scope>
    <source>
        <strain evidence="2">20211129_DDA</strain>
        <tissue evidence="2">Liver</tissue>
    </source>
</reference>
<comment type="caution">
    <text evidence="2">The sequence shown here is derived from an EMBL/GenBank/DDBJ whole genome shotgun (WGS) entry which is preliminary data.</text>
</comment>
<feature type="region of interest" description="Disordered" evidence="1">
    <location>
        <begin position="1"/>
        <end position="24"/>
    </location>
</feature>
<sequence>MKQAAGAGPGTFPESSSSFSEAALQRPPVVRLRYRTPRGPVARRTLHPCCGAAQRGGTTWMVNASMSRVA</sequence>
<gene>
    <name evidence="2" type="ORF">NDU88_003974</name>
</gene>
<keyword evidence="3" id="KW-1185">Reference proteome</keyword>
<evidence type="ECO:0000313" key="3">
    <source>
        <dbReference type="Proteomes" id="UP001066276"/>
    </source>
</evidence>
<evidence type="ECO:0000256" key="1">
    <source>
        <dbReference type="SAM" id="MobiDB-lite"/>
    </source>
</evidence>